<dbReference type="InterPro" id="IPR001907">
    <property type="entry name" value="ClpP"/>
</dbReference>
<comment type="similarity">
    <text evidence="1">Belongs to the peptidase S49 family.</text>
</comment>
<keyword evidence="6" id="KW-0472">Membrane</keyword>
<feature type="domain" description="Peptidase S49" evidence="7">
    <location>
        <begin position="153"/>
        <end position="301"/>
    </location>
</feature>
<sequence>MDSESSARREEPRGRAGGNGGGRRRRKWPWIVGGLVVLGLFGLAAIAVALIVALGASGGVAGGTAPAVYDEEYVSGEGSSKIAAIPVEGVIAAADSSLGGVQPTVTPEGLSDALRQAADDPNVKAVVLEVNSPGGGVTASDEMHQSILDFKERTGKPVVIAMGDTAASGGYYISTAADEIVANETTLTGSLGVIFQLNNFTELADKYGYEQVVIKSGEFKDIGNSFREMTPEEREIFQSLVDESYAEFVDVISTGRDIPEDRVREIADGRIYSGERARELGLVDSFGGLDEAATNAAELANAGETTVVRYIQTPTLTDTLLSGFAPQPTEAERLLNEAGITLEPKPYYLYLPGA</sequence>
<gene>
    <name evidence="8" type="primary">sppA</name>
    <name evidence="8" type="ORF">GBA63_15105</name>
</gene>
<dbReference type="Gene3D" id="6.20.330.10">
    <property type="match status" value="1"/>
</dbReference>
<dbReference type="InterPro" id="IPR047272">
    <property type="entry name" value="S49_SppA_C"/>
</dbReference>
<evidence type="ECO:0000313" key="9">
    <source>
        <dbReference type="Proteomes" id="UP000501452"/>
    </source>
</evidence>
<feature type="transmembrane region" description="Helical" evidence="6">
    <location>
        <begin position="30"/>
        <end position="56"/>
    </location>
</feature>
<keyword evidence="6" id="KW-1133">Transmembrane helix</keyword>
<name>A0A6G8QC18_9ACTN</name>
<dbReference type="GO" id="GO:0006508">
    <property type="term" value="P:proteolysis"/>
    <property type="evidence" value="ECO:0007669"/>
    <property type="project" value="UniProtKB-KW"/>
</dbReference>
<dbReference type="PANTHER" id="PTHR42987">
    <property type="entry name" value="PEPTIDASE S49"/>
    <property type="match status" value="1"/>
</dbReference>
<dbReference type="CDD" id="cd07023">
    <property type="entry name" value="S49_Sppa_N_C"/>
    <property type="match status" value="1"/>
</dbReference>
<dbReference type="PANTHER" id="PTHR42987:SF4">
    <property type="entry name" value="PROTEASE SOHB-RELATED"/>
    <property type="match status" value="1"/>
</dbReference>
<dbReference type="EMBL" id="CP045119">
    <property type="protein sequence ID" value="QIN83817.1"/>
    <property type="molecule type" value="Genomic_DNA"/>
</dbReference>
<dbReference type="InterPro" id="IPR002142">
    <property type="entry name" value="Peptidase_S49"/>
</dbReference>
<keyword evidence="3" id="KW-0378">Hydrolase</keyword>
<evidence type="ECO:0000259" key="7">
    <source>
        <dbReference type="Pfam" id="PF01343"/>
    </source>
</evidence>
<evidence type="ECO:0000256" key="5">
    <source>
        <dbReference type="SAM" id="MobiDB-lite"/>
    </source>
</evidence>
<dbReference type="NCBIfam" id="TIGR00706">
    <property type="entry name" value="SppA_dom"/>
    <property type="match status" value="1"/>
</dbReference>
<evidence type="ECO:0000256" key="6">
    <source>
        <dbReference type="SAM" id="Phobius"/>
    </source>
</evidence>
<dbReference type="KEGG" id="rub:GBA63_15105"/>
<evidence type="ECO:0000313" key="8">
    <source>
        <dbReference type="EMBL" id="QIN83817.1"/>
    </source>
</evidence>
<evidence type="ECO:0000256" key="4">
    <source>
        <dbReference type="ARBA" id="ARBA00022825"/>
    </source>
</evidence>
<evidence type="ECO:0000256" key="3">
    <source>
        <dbReference type="ARBA" id="ARBA00022801"/>
    </source>
</evidence>
<dbReference type="Pfam" id="PF01343">
    <property type="entry name" value="Peptidase_S49"/>
    <property type="match status" value="1"/>
</dbReference>
<dbReference type="AlphaFoldDB" id="A0A6G8QC18"/>
<dbReference type="SUPFAM" id="SSF52096">
    <property type="entry name" value="ClpP/crotonase"/>
    <property type="match status" value="1"/>
</dbReference>
<evidence type="ECO:0000256" key="1">
    <source>
        <dbReference type="ARBA" id="ARBA00008683"/>
    </source>
</evidence>
<evidence type="ECO:0000256" key="2">
    <source>
        <dbReference type="ARBA" id="ARBA00022670"/>
    </source>
</evidence>
<organism evidence="8 9">
    <name type="scientific">Rubrobacter tropicus</name>
    <dbReference type="NCBI Taxonomy" id="2653851"/>
    <lineage>
        <taxon>Bacteria</taxon>
        <taxon>Bacillati</taxon>
        <taxon>Actinomycetota</taxon>
        <taxon>Rubrobacteria</taxon>
        <taxon>Rubrobacterales</taxon>
        <taxon>Rubrobacteraceae</taxon>
        <taxon>Rubrobacter</taxon>
    </lineage>
</organism>
<dbReference type="Proteomes" id="UP000501452">
    <property type="component" value="Chromosome"/>
</dbReference>
<keyword evidence="4" id="KW-0720">Serine protease</keyword>
<dbReference type="GO" id="GO:0004252">
    <property type="term" value="F:serine-type endopeptidase activity"/>
    <property type="evidence" value="ECO:0007669"/>
    <property type="project" value="InterPro"/>
</dbReference>
<dbReference type="RefSeq" id="WP_166177444.1">
    <property type="nucleotide sequence ID" value="NZ_CP045119.1"/>
</dbReference>
<dbReference type="Gene3D" id="3.90.226.10">
    <property type="entry name" value="2-enoyl-CoA Hydratase, Chain A, domain 1"/>
    <property type="match status" value="1"/>
</dbReference>
<reference evidence="8 9" key="1">
    <citation type="submission" date="2019-10" db="EMBL/GenBank/DDBJ databases">
        <title>Rubrobacter sp nov SCSIO 52090 isolated from a deep-sea sediment in the South China Sea.</title>
        <authorList>
            <person name="Chen R.W."/>
        </authorList>
    </citation>
    <scope>NUCLEOTIDE SEQUENCE [LARGE SCALE GENOMIC DNA]</scope>
    <source>
        <strain evidence="8 9">SCSIO 52909</strain>
    </source>
</reference>
<keyword evidence="2" id="KW-0645">Protease</keyword>
<feature type="compositionally biased region" description="Basic and acidic residues" evidence="5">
    <location>
        <begin position="1"/>
        <end position="14"/>
    </location>
</feature>
<dbReference type="GO" id="GO:0004176">
    <property type="term" value="F:ATP-dependent peptidase activity"/>
    <property type="evidence" value="ECO:0007669"/>
    <property type="project" value="InterPro"/>
</dbReference>
<dbReference type="PRINTS" id="PR00127">
    <property type="entry name" value="CLPPROTEASEP"/>
</dbReference>
<dbReference type="InterPro" id="IPR029045">
    <property type="entry name" value="ClpP/crotonase-like_dom_sf"/>
</dbReference>
<accession>A0A6G8QC18</accession>
<protein>
    <submittedName>
        <fullName evidence="8">Signal peptide peptidase SppA</fullName>
    </submittedName>
</protein>
<dbReference type="InterPro" id="IPR004635">
    <property type="entry name" value="Pept_S49_SppA"/>
</dbReference>
<proteinExistence type="inferred from homology"/>
<keyword evidence="9" id="KW-1185">Reference proteome</keyword>
<feature type="region of interest" description="Disordered" evidence="5">
    <location>
        <begin position="1"/>
        <end position="24"/>
    </location>
</feature>
<keyword evidence="6" id="KW-0812">Transmembrane</keyword>